<evidence type="ECO:0000256" key="5">
    <source>
        <dbReference type="ARBA" id="ARBA00022842"/>
    </source>
</evidence>
<comment type="caution">
    <text evidence="11">The sequence shown here is derived from an EMBL/GenBank/DDBJ whole genome shotgun (WGS) entry which is preliminary data.</text>
</comment>
<comment type="pathway">
    <text evidence="10">Membrane lipid metabolism; glycerophospholipid metabolism.</text>
</comment>
<evidence type="ECO:0000256" key="2">
    <source>
        <dbReference type="ARBA" id="ARBA00022516"/>
    </source>
</evidence>
<keyword evidence="4 10" id="KW-0479">Metal-binding</keyword>
<evidence type="ECO:0000256" key="8">
    <source>
        <dbReference type="ARBA" id="ARBA00023264"/>
    </source>
</evidence>
<reference evidence="11 12" key="1">
    <citation type="journal article" date="2016" name="ISME J.">
        <title>Chasing the elusive Euryarchaeota class WSA2: genomes reveal a uniquely fastidious methyl-reducing methanogen.</title>
        <authorList>
            <person name="Nobu M.K."/>
            <person name="Narihiro T."/>
            <person name="Kuroda K."/>
            <person name="Mei R."/>
            <person name="Liu W.T."/>
        </authorList>
    </citation>
    <scope>NUCLEOTIDE SEQUENCE [LARGE SCALE GENOMIC DNA]</scope>
    <source>
        <strain evidence="11">U1lsi0528_Bin089</strain>
    </source>
</reference>
<dbReference type="GO" id="GO:0000107">
    <property type="term" value="F:imidazoleglycerol-phosphate synthase activity"/>
    <property type="evidence" value="ECO:0007669"/>
    <property type="project" value="TreeGrafter"/>
</dbReference>
<feature type="binding site" evidence="10">
    <location>
        <begin position="225"/>
        <end position="226"/>
    </location>
    <ligand>
        <name>sn-glycerol 1-phosphate</name>
        <dbReference type="ChEBI" id="CHEBI:57685"/>
    </ligand>
</feature>
<dbReference type="Gene3D" id="3.20.20.390">
    <property type="entry name" value="FMN-linked oxidoreductases"/>
    <property type="match status" value="1"/>
</dbReference>
<dbReference type="NCBIfam" id="TIGR01768">
    <property type="entry name" value="GGGP-family"/>
    <property type="match status" value="1"/>
</dbReference>
<dbReference type="Pfam" id="PF01884">
    <property type="entry name" value="PcrB"/>
    <property type="match status" value="1"/>
</dbReference>
<comment type="similarity">
    <text evidence="10">Belongs to the GGGP/HepGP synthase family. Group II subfamily.</text>
</comment>
<name>A0A150ISN9_9EURY</name>
<dbReference type="NCBIfam" id="TIGR01769">
    <property type="entry name" value="GGGP"/>
    <property type="match status" value="1"/>
</dbReference>
<dbReference type="EMBL" id="LNGD01000147">
    <property type="protein sequence ID" value="KYC47986.1"/>
    <property type="molecule type" value="Genomic_DNA"/>
</dbReference>
<keyword evidence="3 10" id="KW-0808">Transferase</keyword>
<dbReference type="FunFam" id="3.20.20.390:FF:000001">
    <property type="entry name" value="Heptaprenylglyceryl phosphate synthase"/>
    <property type="match status" value="1"/>
</dbReference>
<dbReference type="InterPro" id="IPR008205">
    <property type="entry name" value="GGGP_HepGP_synthase"/>
</dbReference>
<dbReference type="UniPathway" id="UPA00940"/>
<dbReference type="InterPro" id="IPR038597">
    <property type="entry name" value="GGGP/HepGP_synthase_sf"/>
</dbReference>
<accession>A0A150ISN9</accession>
<dbReference type="GO" id="GO:0005737">
    <property type="term" value="C:cytoplasm"/>
    <property type="evidence" value="ECO:0007669"/>
    <property type="project" value="UniProtKB-SubCell"/>
</dbReference>
<dbReference type="GO" id="GO:0000287">
    <property type="term" value="F:magnesium ion binding"/>
    <property type="evidence" value="ECO:0007669"/>
    <property type="project" value="UniProtKB-UniRule"/>
</dbReference>
<dbReference type="Proteomes" id="UP000075578">
    <property type="component" value="Unassembled WGS sequence"/>
</dbReference>
<keyword evidence="1 10" id="KW-0963">Cytoplasm</keyword>
<dbReference type="EC" id="2.5.1.41" evidence="10"/>
<dbReference type="PANTHER" id="PTHR21235">
    <property type="entry name" value="IMIDAZOLE GLYCEROL PHOSPHATE SYNTHASE SUBUNIT HISF/H IGP SYNTHASE SUBUNIT HISF/H"/>
    <property type="match status" value="1"/>
</dbReference>
<comment type="cofactor">
    <cofactor evidence="10">
        <name>Mg(2+)</name>
        <dbReference type="ChEBI" id="CHEBI:18420"/>
    </cofactor>
</comment>
<organism evidence="11 12">
    <name type="scientific">Candidatus Methanofastidiosum methylothiophilum</name>
    <dbReference type="NCBI Taxonomy" id="1705564"/>
    <lineage>
        <taxon>Archaea</taxon>
        <taxon>Methanobacteriati</taxon>
        <taxon>Methanobacteriota</taxon>
        <taxon>Stenosarchaea group</taxon>
        <taxon>Candidatus Methanofastidiosia</taxon>
        <taxon>Candidatus Methanofastidiosales</taxon>
        <taxon>Candidatus Methanofastidiosaceae</taxon>
        <taxon>Candidatus Methanofastidiosum</taxon>
    </lineage>
</organism>
<dbReference type="PANTHER" id="PTHR21235:SF22">
    <property type="entry name" value="GERANYLGERANYLGLYCERYL PHOSPHATE SYNTHASE"/>
    <property type="match status" value="1"/>
</dbReference>
<keyword evidence="2 10" id="KW-0444">Lipid biosynthesis</keyword>
<dbReference type="NCBIfam" id="NF003198">
    <property type="entry name" value="PRK04169.1-2"/>
    <property type="match status" value="1"/>
</dbReference>
<comment type="function">
    <text evidence="10">Prenyltransferase that catalyzes the transfer of the geranylgeranyl moiety of geranylgeranyl diphosphate (GGPP) to the C3 hydroxyl of sn-glycerol-1-phosphate (G1P). This reaction is the first ether-bond-formation step in the biosynthesis of archaeal membrane lipids.</text>
</comment>
<dbReference type="GO" id="GO:0047294">
    <property type="term" value="F:phosphoglycerol geranylgeranyltransferase activity"/>
    <property type="evidence" value="ECO:0007669"/>
    <property type="project" value="UniProtKB-UniRule"/>
</dbReference>
<dbReference type="HAMAP" id="MF_00112">
    <property type="entry name" value="GGGP_HepGP_synthase"/>
    <property type="match status" value="1"/>
</dbReference>
<evidence type="ECO:0000313" key="11">
    <source>
        <dbReference type="EMBL" id="KYC47986.1"/>
    </source>
</evidence>
<dbReference type="InterPro" id="IPR010946">
    <property type="entry name" value="GGGP_synth"/>
</dbReference>
<evidence type="ECO:0000256" key="9">
    <source>
        <dbReference type="ARBA" id="ARBA00047288"/>
    </source>
</evidence>
<sequence>MTGKVEKYLIDKLHKEKLHFSLIDPDSFSIEDAKSAASISEEAGSDAILIGGSTHTLGNYLDHLIESIKENTTLPVIIFPGGVAQVSAKADAILFMSYMNSRNPYFITKSQALGSFLVKKTGIEPIPTGYLVVEPGETVGWMGEADLIPRKKPQIAAAYSLAAQYLGMRLVYLEAGSGSPETIAPEMVGLVKKVIDIPLIVGGGIRSPDAAKKLVMAGADIFVTGTIIEKDKEKLFDIIKAIKN</sequence>
<evidence type="ECO:0000256" key="1">
    <source>
        <dbReference type="ARBA" id="ARBA00022490"/>
    </source>
</evidence>
<dbReference type="CDD" id="cd02812">
    <property type="entry name" value="PcrB_like"/>
    <property type="match status" value="1"/>
</dbReference>
<keyword evidence="7 10" id="KW-0594">Phospholipid biosynthesis</keyword>
<evidence type="ECO:0000256" key="4">
    <source>
        <dbReference type="ARBA" id="ARBA00022723"/>
    </source>
</evidence>
<dbReference type="SUPFAM" id="SSF51395">
    <property type="entry name" value="FMN-linked oxidoreductases"/>
    <property type="match status" value="1"/>
</dbReference>
<gene>
    <name evidence="11" type="ORF">AMQ74_01641</name>
</gene>
<feature type="binding site" evidence="10">
    <location>
        <begin position="203"/>
        <end position="204"/>
    </location>
    <ligand>
        <name>sn-glycerol 1-phosphate</name>
        <dbReference type="ChEBI" id="CHEBI:57685"/>
    </ligand>
</feature>
<dbReference type="GO" id="GO:0046474">
    <property type="term" value="P:glycerophospholipid biosynthetic process"/>
    <property type="evidence" value="ECO:0007669"/>
    <property type="project" value="UniProtKB-UniRule"/>
</dbReference>
<evidence type="ECO:0000313" key="12">
    <source>
        <dbReference type="Proteomes" id="UP000075578"/>
    </source>
</evidence>
<proteinExistence type="inferred from homology"/>
<evidence type="ECO:0000256" key="10">
    <source>
        <dbReference type="HAMAP-Rule" id="MF_00112"/>
    </source>
</evidence>
<keyword evidence="8 10" id="KW-1208">Phospholipid metabolism</keyword>
<dbReference type="AlphaFoldDB" id="A0A150ISN9"/>
<protein>
    <recommendedName>
        <fullName evidence="10">Geranylgeranylglyceryl phosphate synthase</fullName>
        <shortName evidence="10">GGGP synthase</shortName>
        <shortName evidence="10">GGGPS</shortName>
        <ecNumber evidence="10">2.5.1.41</ecNumber>
    </recommendedName>
    <alternativeName>
        <fullName evidence="10">(S)-3-O-geranylgeranylglyceryl phosphate synthase</fullName>
    </alternativeName>
    <alternativeName>
        <fullName evidence="10">Phosphoglycerol geranylgeranyltransferase</fullName>
    </alternativeName>
</protein>
<comment type="subcellular location">
    <subcellularLocation>
        <location evidence="10">Cytoplasm</location>
    </subcellularLocation>
</comment>
<evidence type="ECO:0000256" key="7">
    <source>
        <dbReference type="ARBA" id="ARBA00023209"/>
    </source>
</evidence>
<dbReference type="PATRIC" id="fig|1705564.3.peg.1747"/>
<keyword evidence="5 10" id="KW-0460">Magnesium</keyword>
<feature type="binding site" evidence="10">
    <location>
        <begin position="172"/>
        <end position="178"/>
    </location>
    <ligand>
        <name>sn-glycerol 1-phosphate</name>
        <dbReference type="ChEBI" id="CHEBI:57685"/>
    </ligand>
</feature>
<dbReference type="InterPro" id="IPR050064">
    <property type="entry name" value="IGPS_HisA/HisF"/>
</dbReference>
<evidence type="ECO:0000256" key="3">
    <source>
        <dbReference type="ARBA" id="ARBA00022679"/>
    </source>
</evidence>
<feature type="binding site" evidence="10">
    <location>
        <position position="53"/>
    </location>
    <ligand>
        <name>Mg(2+)</name>
        <dbReference type="ChEBI" id="CHEBI:18420"/>
    </ligand>
</feature>
<comment type="catalytic activity">
    <reaction evidence="9 10">
        <text>sn-glycerol 1-phosphate + (2E,6E,10E)-geranylgeranyl diphosphate = sn-3-O-(geranylgeranyl)glycerol 1-phosphate + diphosphate</text>
        <dbReference type="Rhea" id="RHEA:23404"/>
        <dbReference type="ChEBI" id="CHEBI:33019"/>
        <dbReference type="ChEBI" id="CHEBI:57677"/>
        <dbReference type="ChEBI" id="CHEBI:57685"/>
        <dbReference type="ChEBI" id="CHEBI:58756"/>
        <dbReference type="EC" id="2.5.1.41"/>
    </reaction>
</comment>
<keyword evidence="6 10" id="KW-0443">Lipid metabolism</keyword>
<evidence type="ECO:0000256" key="6">
    <source>
        <dbReference type="ARBA" id="ARBA00023098"/>
    </source>
</evidence>
<feature type="binding site" evidence="10">
    <location>
        <position position="24"/>
    </location>
    <ligand>
        <name>Mg(2+)</name>
        <dbReference type="ChEBI" id="CHEBI:18420"/>
    </ligand>
</feature>
<comment type="caution">
    <text evidence="10">Lacks conserved residue(s) required for the propagation of feature annotation.</text>
</comment>